<feature type="region of interest" description="Disordered" evidence="1">
    <location>
        <begin position="1"/>
        <end position="26"/>
    </location>
</feature>
<keyword evidence="3" id="KW-1185">Reference proteome</keyword>
<evidence type="ECO:0000313" key="2">
    <source>
        <dbReference type="EMBL" id="KAJ8867128.1"/>
    </source>
</evidence>
<accession>A0ABQ9G3T6</accession>
<evidence type="ECO:0000313" key="3">
    <source>
        <dbReference type="Proteomes" id="UP001159363"/>
    </source>
</evidence>
<dbReference type="Proteomes" id="UP001159363">
    <property type="component" value="Chromosome 15"/>
</dbReference>
<evidence type="ECO:0000256" key="1">
    <source>
        <dbReference type="SAM" id="MobiDB-lite"/>
    </source>
</evidence>
<name>A0ABQ9G3T6_9NEOP</name>
<dbReference type="EMBL" id="JARBHB010000016">
    <property type="protein sequence ID" value="KAJ8867128.1"/>
    <property type="molecule type" value="Genomic_DNA"/>
</dbReference>
<gene>
    <name evidence="2" type="ORF">PR048_032991</name>
</gene>
<feature type="compositionally biased region" description="Low complexity" evidence="1">
    <location>
        <begin position="15"/>
        <end position="25"/>
    </location>
</feature>
<protein>
    <submittedName>
        <fullName evidence="2">Uncharacterized protein</fullName>
    </submittedName>
</protein>
<feature type="compositionally biased region" description="Polar residues" evidence="1">
    <location>
        <begin position="82"/>
        <end position="95"/>
    </location>
</feature>
<sequence>MMELSVTGVSGSREQQQQRLPLPRQHAYSLDGKLPVLRDHSWDDTSQTSSASGYNESYSVLMMALESPLAPAGAPPLASPDMPSTSSAAPTTNYSLAEGSSPDSSINSATGEDTALLDHTERTLSQHSLLITFETQDEDTLI</sequence>
<feature type="region of interest" description="Disordered" evidence="1">
    <location>
        <begin position="70"/>
        <end position="111"/>
    </location>
</feature>
<feature type="compositionally biased region" description="Polar residues" evidence="1">
    <location>
        <begin position="101"/>
        <end position="111"/>
    </location>
</feature>
<comment type="caution">
    <text evidence="2">The sequence shown here is derived from an EMBL/GenBank/DDBJ whole genome shotgun (WGS) entry which is preliminary data.</text>
</comment>
<reference evidence="2 3" key="1">
    <citation type="submission" date="2023-02" db="EMBL/GenBank/DDBJ databases">
        <title>LHISI_Scaffold_Assembly.</title>
        <authorList>
            <person name="Stuart O.P."/>
            <person name="Cleave R."/>
            <person name="Magrath M.J.L."/>
            <person name="Mikheyev A.S."/>
        </authorList>
    </citation>
    <scope>NUCLEOTIDE SEQUENCE [LARGE SCALE GENOMIC DNA]</scope>
    <source>
        <strain evidence="2">Daus_M_001</strain>
        <tissue evidence="2">Leg muscle</tissue>
    </source>
</reference>
<organism evidence="2 3">
    <name type="scientific">Dryococelus australis</name>
    <dbReference type="NCBI Taxonomy" id="614101"/>
    <lineage>
        <taxon>Eukaryota</taxon>
        <taxon>Metazoa</taxon>
        <taxon>Ecdysozoa</taxon>
        <taxon>Arthropoda</taxon>
        <taxon>Hexapoda</taxon>
        <taxon>Insecta</taxon>
        <taxon>Pterygota</taxon>
        <taxon>Neoptera</taxon>
        <taxon>Polyneoptera</taxon>
        <taxon>Phasmatodea</taxon>
        <taxon>Verophasmatodea</taxon>
        <taxon>Anareolatae</taxon>
        <taxon>Phasmatidae</taxon>
        <taxon>Eurycanthinae</taxon>
        <taxon>Dryococelus</taxon>
    </lineage>
</organism>
<proteinExistence type="predicted"/>